<keyword evidence="3" id="KW-0863">Zinc-finger</keyword>
<feature type="region of interest" description="Disordered" evidence="10">
    <location>
        <begin position="73"/>
        <end position="92"/>
    </location>
</feature>
<keyword evidence="7" id="KW-0804">Transcription</keyword>
<dbReference type="Gene3D" id="3.30.40.10">
    <property type="entry name" value="Zinc/RING finger domain, C3HC4 (zinc finger)"/>
    <property type="match status" value="1"/>
</dbReference>
<feature type="region of interest" description="Disordered" evidence="10">
    <location>
        <begin position="271"/>
        <end position="317"/>
    </location>
</feature>
<keyword evidence="5" id="KW-0805">Transcription regulation</keyword>
<evidence type="ECO:0000256" key="8">
    <source>
        <dbReference type="ARBA" id="ARBA00023242"/>
    </source>
</evidence>
<dbReference type="GO" id="GO:0003677">
    <property type="term" value="F:DNA binding"/>
    <property type="evidence" value="ECO:0007669"/>
    <property type="project" value="UniProtKB-KW"/>
</dbReference>
<dbReference type="SMART" id="SM00249">
    <property type="entry name" value="PHD"/>
    <property type="match status" value="1"/>
</dbReference>
<proteinExistence type="predicted"/>
<feature type="compositionally biased region" description="Basic and acidic residues" evidence="10">
    <location>
        <begin position="285"/>
        <end position="296"/>
    </location>
</feature>
<dbReference type="GO" id="GO:0048188">
    <property type="term" value="C:Set1C/COMPASS complex"/>
    <property type="evidence" value="ECO:0007669"/>
    <property type="project" value="InterPro"/>
</dbReference>
<dbReference type="GO" id="GO:0008270">
    <property type="term" value="F:zinc ion binding"/>
    <property type="evidence" value="ECO:0007669"/>
    <property type="project" value="UniProtKB-KW"/>
</dbReference>
<dbReference type="InterPro" id="IPR001965">
    <property type="entry name" value="Znf_PHD"/>
</dbReference>
<keyword evidence="8" id="KW-0539">Nucleus</keyword>
<dbReference type="SUPFAM" id="SSF57903">
    <property type="entry name" value="FYVE/PHD zinc finger"/>
    <property type="match status" value="1"/>
</dbReference>
<evidence type="ECO:0000256" key="9">
    <source>
        <dbReference type="ARBA" id="ARBA00023828"/>
    </source>
</evidence>
<evidence type="ECO:0000313" key="13">
    <source>
        <dbReference type="Proteomes" id="UP000008743"/>
    </source>
</evidence>
<comment type="subcellular location">
    <subcellularLocation>
        <location evidence="1">Nucleus</location>
    </subcellularLocation>
</comment>
<feature type="compositionally biased region" description="Gly residues" evidence="10">
    <location>
        <begin position="82"/>
        <end position="92"/>
    </location>
</feature>
<dbReference type="InterPro" id="IPR037869">
    <property type="entry name" value="Spp1/CFP1"/>
</dbReference>
<dbReference type="PhylomeDB" id="A0A0D2WUM2"/>
<evidence type="ECO:0000256" key="4">
    <source>
        <dbReference type="ARBA" id="ARBA00022833"/>
    </source>
</evidence>
<evidence type="ECO:0000256" key="2">
    <source>
        <dbReference type="ARBA" id="ARBA00022723"/>
    </source>
</evidence>
<sequence length="488" mass="51546">MSSAITEDAIAAATAAVLAAAAANALAATTASASSTAAASGSSSSAQTPAPASSASLSDFPFATAAAATASMPSSSLSASGSGTGPGTGTGMGSGSAAVHGFCLCQSPAIPTEGRPTVTCDNCSVGCHADCVNLSQEVVRIVESYVCPLCRAQNAARRIKYKPNTLLLEGCIWKSFFASCRNAGCDQPAGVGSKYCTAACGISVAARAIRRVLPPTQAQWNQQSHVTFAVAAATDDDERVLQQLEETMELRKQEVLAINQTMRDLMLHLARIPNLKPESPAESTPVKREREDGGSDHDDDASDGDDDDDDGKHATKKRRVDGAGDLGEVDCFSCGSSLTGLSIVKHLESCFAKVSQRVPTMGWVAGDAAENDVFCNYQESVDSYCRNLAIFCTQHNRKMKRKNIIRQYTNKDVCGHLETNGSCCMLKRGDCKLHVGWEKIRVAELKVEAMVKIQQFGKAMMLATDAKRRLSSRECGAALSLHSTTRHS</sequence>
<dbReference type="OrthoDB" id="419183at2759"/>
<keyword evidence="6" id="KW-0238">DNA-binding</keyword>
<evidence type="ECO:0000256" key="6">
    <source>
        <dbReference type="ARBA" id="ARBA00023125"/>
    </source>
</evidence>
<organism evidence="12 13">
    <name type="scientific">Capsaspora owczarzaki (strain ATCC 30864)</name>
    <dbReference type="NCBI Taxonomy" id="595528"/>
    <lineage>
        <taxon>Eukaryota</taxon>
        <taxon>Filasterea</taxon>
        <taxon>Capsaspora</taxon>
    </lineage>
</organism>
<evidence type="ECO:0000259" key="11">
    <source>
        <dbReference type="SMART" id="SM00249"/>
    </source>
</evidence>
<evidence type="ECO:0000256" key="10">
    <source>
        <dbReference type="SAM" id="MobiDB-lite"/>
    </source>
</evidence>
<reference evidence="13" key="1">
    <citation type="submission" date="2011-02" db="EMBL/GenBank/DDBJ databases">
        <title>The Genome Sequence of Capsaspora owczarzaki ATCC 30864.</title>
        <authorList>
            <person name="Russ C."/>
            <person name="Cuomo C."/>
            <person name="Burger G."/>
            <person name="Gray M.W."/>
            <person name="Holland P.W.H."/>
            <person name="King N."/>
            <person name="Lang F.B.F."/>
            <person name="Roger A.J."/>
            <person name="Ruiz-Trillo I."/>
            <person name="Young S.K."/>
            <person name="Zeng Q."/>
            <person name="Gargeya S."/>
            <person name="Alvarado L."/>
            <person name="Berlin A."/>
            <person name="Chapman S.B."/>
            <person name="Chen Z."/>
            <person name="Freedman E."/>
            <person name="Gellesch M."/>
            <person name="Goldberg J."/>
            <person name="Griggs A."/>
            <person name="Gujja S."/>
            <person name="Heilman E."/>
            <person name="Heiman D."/>
            <person name="Howarth C."/>
            <person name="Mehta T."/>
            <person name="Neiman D."/>
            <person name="Pearson M."/>
            <person name="Roberts A."/>
            <person name="Saif S."/>
            <person name="Shea T."/>
            <person name="Shenoy N."/>
            <person name="Sisk P."/>
            <person name="Stolte C."/>
            <person name="Sykes S."/>
            <person name="White J."/>
            <person name="Yandava C."/>
            <person name="Haas B."/>
            <person name="Nusbaum C."/>
            <person name="Birren B."/>
        </authorList>
    </citation>
    <scope>NUCLEOTIDE SEQUENCE</scope>
    <source>
        <strain evidence="13">ATCC 30864</strain>
    </source>
</reference>
<evidence type="ECO:0000256" key="3">
    <source>
        <dbReference type="ARBA" id="ARBA00022771"/>
    </source>
</evidence>
<gene>
    <name evidence="12" type="ORF">CAOG_006743</name>
</gene>
<evidence type="ECO:0000256" key="7">
    <source>
        <dbReference type="ARBA" id="ARBA00023163"/>
    </source>
</evidence>
<feature type="compositionally biased region" description="Acidic residues" evidence="10">
    <location>
        <begin position="297"/>
        <end position="309"/>
    </location>
</feature>
<keyword evidence="13" id="KW-1185">Reference proteome</keyword>
<keyword evidence="4" id="KW-0862">Zinc</keyword>
<keyword evidence="2" id="KW-0479">Metal-binding</keyword>
<dbReference type="EMBL" id="KE346371">
    <property type="protein sequence ID" value="KJE96410.1"/>
    <property type="molecule type" value="Genomic_DNA"/>
</dbReference>
<dbReference type="InterPro" id="IPR022056">
    <property type="entry name" value="CpG-bd_C"/>
</dbReference>
<feature type="domain" description="Zinc finger PHD-type" evidence="11">
    <location>
        <begin position="102"/>
        <end position="151"/>
    </location>
</feature>
<dbReference type="eggNOG" id="KOG1632">
    <property type="taxonomic scope" value="Eukaryota"/>
</dbReference>
<dbReference type="Pfam" id="PF12269">
    <property type="entry name" value="CpG_bind_C"/>
    <property type="match status" value="1"/>
</dbReference>
<name>A0A0D2WUM2_CAPO3</name>
<dbReference type="InParanoid" id="A0A0D2WUM2"/>
<evidence type="ECO:0000256" key="5">
    <source>
        <dbReference type="ARBA" id="ARBA00023015"/>
    </source>
</evidence>
<dbReference type="InterPro" id="IPR013083">
    <property type="entry name" value="Znf_RING/FYVE/PHD"/>
</dbReference>
<evidence type="ECO:0000313" key="12">
    <source>
        <dbReference type="EMBL" id="KJE96410.1"/>
    </source>
</evidence>
<dbReference type="AlphaFoldDB" id="A0A0D2WUM2"/>
<dbReference type="InterPro" id="IPR011011">
    <property type="entry name" value="Znf_FYVE_PHD"/>
</dbReference>
<dbReference type="Proteomes" id="UP000008743">
    <property type="component" value="Unassembled WGS sequence"/>
</dbReference>
<accession>A0A0D2WUM2</accession>
<dbReference type="PANTHER" id="PTHR46174">
    <property type="entry name" value="CXXC-TYPE ZINC FINGER PROTEIN 1"/>
    <property type="match status" value="1"/>
</dbReference>
<dbReference type="Pfam" id="PF00628">
    <property type="entry name" value="PHD"/>
    <property type="match status" value="1"/>
</dbReference>
<protein>
    <recommendedName>
        <fullName evidence="9">CXXC-type zinc finger protein 1</fullName>
    </recommendedName>
</protein>
<dbReference type="GO" id="GO:0045893">
    <property type="term" value="P:positive regulation of DNA-templated transcription"/>
    <property type="evidence" value="ECO:0007669"/>
    <property type="project" value="TreeGrafter"/>
</dbReference>
<dbReference type="STRING" id="595528.A0A0D2WUM2"/>
<dbReference type="InterPro" id="IPR019787">
    <property type="entry name" value="Znf_PHD-finger"/>
</dbReference>
<dbReference type="PANTHER" id="PTHR46174:SF1">
    <property type="entry name" value="CXXC-TYPE ZINC FINGER PROTEIN 1"/>
    <property type="match status" value="1"/>
</dbReference>
<evidence type="ECO:0000256" key="1">
    <source>
        <dbReference type="ARBA" id="ARBA00004123"/>
    </source>
</evidence>